<dbReference type="GO" id="GO:0035020">
    <property type="term" value="P:regulation of Rac protein signal transduction"/>
    <property type="evidence" value="ECO:0007669"/>
    <property type="project" value="TreeGrafter"/>
</dbReference>
<dbReference type="InterPro" id="IPR047165">
    <property type="entry name" value="RHG17/44/SH3BP1-like"/>
</dbReference>
<keyword evidence="3" id="KW-1185">Reference proteome</keyword>
<protein>
    <submittedName>
        <fullName evidence="2">Uncharacterized protein</fullName>
    </submittedName>
</protein>
<dbReference type="InterPro" id="IPR027267">
    <property type="entry name" value="AH/BAR_dom_sf"/>
</dbReference>
<proteinExistence type="predicted"/>
<evidence type="ECO:0000313" key="2">
    <source>
        <dbReference type="EMBL" id="PIO14310.1"/>
    </source>
</evidence>
<dbReference type="Proteomes" id="UP000228934">
    <property type="component" value="Unassembled WGS sequence"/>
</dbReference>
<evidence type="ECO:0000313" key="3">
    <source>
        <dbReference type="Proteomes" id="UP000228934"/>
    </source>
</evidence>
<dbReference type="PANTHER" id="PTHR14130:SF12">
    <property type="entry name" value="BARGIN-RELATED"/>
    <property type="match status" value="1"/>
</dbReference>
<dbReference type="PANTHER" id="PTHR14130">
    <property type="entry name" value="3BP-1 RELATED RHOGAP"/>
    <property type="match status" value="1"/>
</dbReference>
<dbReference type="SUPFAM" id="SSF103657">
    <property type="entry name" value="BAR/IMD domain-like"/>
    <property type="match status" value="1"/>
</dbReference>
<keyword evidence="1" id="KW-0343">GTPase activation</keyword>
<dbReference type="EMBL" id="KZ017598">
    <property type="protein sequence ID" value="PIO14310.1"/>
    <property type="molecule type" value="Genomic_DNA"/>
</dbReference>
<sequence length="76" mass="8459">MQGPLSSDMEKRLRKLALMSLSMAMADSLKDMESESSLRKTLEMGCCAEGSLAQSLAEFEMNMERDVLLPLNKLSE</sequence>
<reference evidence="3" key="1">
    <citation type="journal article" date="2017" name="Nat. Commun.">
        <title>The North American bullfrog draft genome provides insight into hormonal regulation of long noncoding RNA.</title>
        <authorList>
            <person name="Hammond S.A."/>
            <person name="Warren R.L."/>
            <person name="Vandervalk B.P."/>
            <person name="Kucuk E."/>
            <person name="Khan H."/>
            <person name="Gibb E.A."/>
            <person name="Pandoh P."/>
            <person name="Kirk H."/>
            <person name="Zhao Y."/>
            <person name="Jones M."/>
            <person name="Mungall A.J."/>
            <person name="Coope R."/>
            <person name="Pleasance S."/>
            <person name="Moore R.A."/>
            <person name="Holt R.A."/>
            <person name="Round J.M."/>
            <person name="Ohora S."/>
            <person name="Walle B.V."/>
            <person name="Veldhoen N."/>
            <person name="Helbing C.C."/>
            <person name="Birol I."/>
        </authorList>
    </citation>
    <scope>NUCLEOTIDE SEQUENCE [LARGE SCALE GENOMIC DNA]</scope>
</reference>
<evidence type="ECO:0000256" key="1">
    <source>
        <dbReference type="ARBA" id="ARBA00022468"/>
    </source>
</evidence>
<dbReference type="Gene3D" id="1.20.1270.60">
    <property type="entry name" value="Arfaptin homology (AH) domain/BAR domain"/>
    <property type="match status" value="1"/>
</dbReference>
<gene>
    <name evidence="2" type="ORF">AB205_0126470</name>
</gene>
<organism evidence="2 3">
    <name type="scientific">Aquarana catesbeiana</name>
    <name type="common">American bullfrog</name>
    <name type="synonym">Rana catesbeiana</name>
    <dbReference type="NCBI Taxonomy" id="8400"/>
    <lineage>
        <taxon>Eukaryota</taxon>
        <taxon>Metazoa</taxon>
        <taxon>Chordata</taxon>
        <taxon>Craniata</taxon>
        <taxon>Vertebrata</taxon>
        <taxon>Euteleostomi</taxon>
        <taxon>Amphibia</taxon>
        <taxon>Batrachia</taxon>
        <taxon>Anura</taxon>
        <taxon>Neobatrachia</taxon>
        <taxon>Ranoidea</taxon>
        <taxon>Ranidae</taxon>
        <taxon>Aquarana</taxon>
    </lineage>
</organism>
<dbReference type="AlphaFoldDB" id="A0A2G9QFD9"/>
<dbReference type="GO" id="GO:0005096">
    <property type="term" value="F:GTPase activator activity"/>
    <property type="evidence" value="ECO:0007669"/>
    <property type="project" value="UniProtKB-KW"/>
</dbReference>
<feature type="non-terminal residue" evidence="2">
    <location>
        <position position="76"/>
    </location>
</feature>
<accession>A0A2G9QFD9</accession>
<dbReference type="GO" id="GO:0032956">
    <property type="term" value="P:regulation of actin cytoskeleton organization"/>
    <property type="evidence" value="ECO:0007669"/>
    <property type="project" value="TreeGrafter"/>
</dbReference>
<name>A0A2G9QFD9_AQUCT</name>
<dbReference type="GO" id="GO:0005829">
    <property type="term" value="C:cytosol"/>
    <property type="evidence" value="ECO:0007669"/>
    <property type="project" value="TreeGrafter"/>
</dbReference>
<dbReference type="OrthoDB" id="19923at2759"/>